<dbReference type="EMBL" id="DF968435">
    <property type="protein sequence ID" value="GAP52477.1"/>
    <property type="molecule type" value="Genomic_DNA"/>
</dbReference>
<dbReference type="PANTHER" id="PTHR43384">
    <property type="entry name" value="SEPTUM SITE-DETERMINING PROTEIN MIND HOMOLOG, CHLOROPLASTIC-RELATED"/>
    <property type="match status" value="1"/>
</dbReference>
<feature type="compositionally biased region" description="Basic and acidic residues" evidence="1">
    <location>
        <begin position="284"/>
        <end position="298"/>
    </location>
</feature>
<dbReference type="PATRIC" id="fig|146537.3.peg.7737"/>
<reference evidence="4" key="1">
    <citation type="journal article" date="2015" name="Genome Announc.">
        <title>Draft Genome Sequence of Thiostrepton-Producing Streptomyces azureus ATCC 14921.</title>
        <authorList>
            <person name="Sakihara K."/>
            <person name="Maeda J."/>
            <person name="Tashiro K."/>
            <person name="Fujino Y."/>
            <person name="Kuhara S."/>
            <person name="Ohshima T."/>
            <person name="Ogata S."/>
            <person name="Doi K."/>
        </authorList>
    </citation>
    <scope>NUCLEOTIDE SEQUENCE [LARGE SCALE GENOMIC DNA]</scope>
    <source>
        <strain evidence="4">ATCC14921</strain>
    </source>
</reference>
<dbReference type="InterPro" id="IPR022128">
    <property type="entry name" value="FhaA_N"/>
</dbReference>
<feature type="domain" description="CobQ/CobB/MinD/ParA nucleotide binding" evidence="2">
    <location>
        <begin position="498"/>
        <end position="708"/>
    </location>
</feature>
<dbReference type="RefSeq" id="WP_059423635.1">
    <property type="nucleotide sequence ID" value="NZ_DF968435.1"/>
</dbReference>
<dbReference type="InterPro" id="IPR042287">
    <property type="entry name" value="FhaA_N_sf"/>
</dbReference>
<dbReference type="GO" id="GO:0005524">
    <property type="term" value="F:ATP binding"/>
    <property type="evidence" value="ECO:0007669"/>
    <property type="project" value="TreeGrafter"/>
</dbReference>
<dbReference type="GO" id="GO:0016887">
    <property type="term" value="F:ATP hydrolysis activity"/>
    <property type="evidence" value="ECO:0007669"/>
    <property type="project" value="TreeGrafter"/>
</dbReference>
<organism evidence="4 5">
    <name type="scientific">Streptomyces azureus</name>
    <dbReference type="NCBI Taxonomy" id="146537"/>
    <lineage>
        <taxon>Bacteria</taxon>
        <taxon>Bacillati</taxon>
        <taxon>Actinomycetota</taxon>
        <taxon>Actinomycetes</taxon>
        <taxon>Kitasatosporales</taxon>
        <taxon>Streptomycetaceae</taxon>
        <taxon>Streptomyces</taxon>
    </lineage>
</organism>
<keyword evidence="5" id="KW-1185">Reference proteome</keyword>
<sequence>MGTLDKIEQVFEALVDGTFSKVFKSAVHPMEFAGALRRECDINARIWNRDCTMAPNAFIVELSPSDHERHSPCLVMLGEELVEKVREYAEEQDYSFVGPVKVQLHRVESMKAGHFRVRSRLEVPPEVQHALGAGRGFRAAYATQVGRGPGGTGAWRPSAPAWRPEKRVLTVEQFISLGLRFDESGRLVRADPPNPLTASSPPIGVTGSRPNRADAALPHRPGHRPRELPAGQSARPAFGFAGGQAHHPDGGHGRLGIAGPPELRTGGSGTGRPPVALVPIGPSHRTEAPGHRPGRHADVLPSGYRRNPVGTALDLRSNSLKGKSVTNEPDTCVGDPAPRAGGEGSGEAGSTPQEASGAFPAVAPAEPVTGTQQAHEAVPPQEGRAEHHTTVPAGNNLGAQPPVAPSARVMQPPGYGGAAPAPARQPSPPAPAYWPGRDRSGTLGHSAAVELSSDRLLRKRRGDRGDHAWFRIMGKAAERERQHKLAILRTPVMQCYKIAVISLKGGVGKTTTTAALGATLASQRQDRVVAIDANPDAGTLSHRVRRETGATIRDLVAEIPNLTHYMAVRRFTSQAPSGLEILANEVDPALSTAFSDEDYRKVVNCLGQHYPIILTDSGTGLLHSAMRGVLDFADQLIVVTTPSVDGATSASTTLDWLSAHHYDDLVKRSITVVSEARKKNKRVEVNGILDHFRARCRGVVVVPFDEHLASGSEVDLAEMRPQTREAYFELATLVAADFARTQPEAMSWTAPYPHSGYNAASMFTAPAWG</sequence>
<dbReference type="Gene3D" id="3.40.50.300">
    <property type="entry name" value="P-loop containing nucleotide triphosphate hydrolases"/>
    <property type="match status" value="1"/>
</dbReference>
<dbReference type="Pfam" id="PF01656">
    <property type="entry name" value="CbiA"/>
    <property type="match status" value="1"/>
</dbReference>
<feature type="domain" description="FhaA N-terminal" evidence="3">
    <location>
        <begin position="4"/>
        <end position="118"/>
    </location>
</feature>
<dbReference type="Proteomes" id="UP000053859">
    <property type="component" value="Unassembled WGS sequence"/>
</dbReference>
<feature type="region of interest" description="Disordered" evidence="1">
    <location>
        <begin position="245"/>
        <end position="441"/>
    </location>
</feature>
<evidence type="ECO:0000313" key="4">
    <source>
        <dbReference type="EMBL" id="GAP52477.1"/>
    </source>
</evidence>
<evidence type="ECO:0000259" key="2">
    <source>
        <dbReference type="Pfam" id="PF01656"/>
    </source>
</evidence>
<gene>
    <name evidence="4" type="ORF">SAZU_7354</name>
</gene>
<dbReference type="Pfam" id="PF12401">
    <property type="entry name" value="FhaA_N"/>
    <property type="match status" value="1"/>
</dbReference>
<proteinExistence type="predicted"/>
<feature type="region of interest" description="Disordered" evidence="1">
    <location>
        <begin position="190"/>
        <end position="232"/>
    </location>
</feature>
<dbReference type="InterPro" id="IPR050625">
    <property type="entry name" value="ParA/MinD_ATPase"/>
</dbReference>
<dbReference type="Gene3D" id="3.30.2320.60">
    <property type="entry name" value="FhaA, phosphopeptide-binding domain (DUF3662)"/>
    <property type="match status" value="1"/>
</dbReference>
<name>A0A0K8PX50_STRAJ</name>
<evidence type="ECO:0000256" key="1">
    <source>
        <dbReference type="SAM" id="MobiDB-lite"/>
    </source>
</evidence>
<dbReference type="GO" id="GO:0005829">
    <property type="term" value="C:cytosol"/>
    <property type="evidence" value="ECO:0007669"/>
    <property type="project" value="TreeGrafter"/>
</dbReference>
<accession>A0A0K8PX50</accession>
<dbReference type="PANTHER" id="PTHR43384:SF14">
    <property type="entry name" value="ESX-1 SECRETION-ASSOCIATED PROTEIN ESPI"/>
    <property type="match status" value="1"/>
</dbReference>
<feature type="compositionally biased region" description="Pro residues" evidence="1">
    <location>
        <begin position="423"/>
        <end position="432"/>
    </location>
</feature>
<evidence type="ECO:0000313" key="5">
    <source>
        <dbReference type="Proteomes" id="UP000053859"/>
    </source>
</evidence>
<dbReference type="GO" id="GO:0051782">
    <property type="term" value="P:negative regulation of cell division"/>
    <property type="evidence" value="ECO:0007669"/>
    <property type="project" value="TreeGrafter"/>
</dbReference>
<dbReference type="GO" id="GO:0009898">
    <property type="term" value="C:cytoplasmic side of plasma membrane"/>
    <property type="evidence" value="ECO:0007669"/>
    <property type="project" value="TreeGrafter"/>
</dbReference>
<dbReference type="SUPFAM" id="SSF52540">
    <property type="entry name" value="P-loop containing nucleoside triphosphate hydrolases"/>
    <property type="match status" value="1"/>
</dbReference>
<protein>
    <submittedName>
        <fullName evidence="4">ATPase</fullName>
    </submittedName>
</protein>
<dbReference type="InterPro" id="IPR027417">
    <property type="entry name" value="P-loop_NTPase"/>
</dbReference>
<evidence type="ECO:0000259" key="3">
    <source>
        <dbReference type="Pfam" id="PF12401"/>
    </source>
</evidence>
<dbReference type="InterPro" id="IPR002586">
    <property type="entry name" value="CobQ/CobB/MinD/ParA_Nub-bd_dom"/>
</dbReference>
<feature type="compositionally biased region" description="Polar residues" evidence="1">
    <location>
        <begin position="316"/>
        <end position="329"/>
    </location>
</feature>
<dbReference type="AlphaFoldDB" id="A0A0K8PX50"/>